<name>A0A834YJG4_TETSI</name>
<comment type="caution">
    <text evidence="2">The sequence shown here is derived from an EMBL/GenBank/DDBJ whole genome shotgun (WGS) entry which is preliminary data.</text>
</comment>
<organism evidence="2 3">
    <name type="scientific">Tetracentron sinense</name>
    <name type="common">Spur-leaf</name>
    <dbReference type="NCBI Taxonomy" id="13715"/>
    <lineage>
        <taxon>Eukaryota</taxon>
        <taxon>Viridiplantae</taxon>
        <taxon>Streptophyta</taxon>
        <taxon>Embryophyta</taxon>
        <taxon>Tracheophyta</taxon>
        <taxon>Spermatophyta</taxon>
        <taxon>Magnoliopsida</taxon>
        <taxon>Trochodendrales</taxon>
        <taxon>Trochodendraceae</taxon>
        <taxon>Tetracentron</taxon>
    </lineage>
</organism>
<evidence type="ECO:0000313" key="2">
    <source>
        <dbReference type="EMBL" id="KAF8390209.1"/>
    </source>
</evidence>
<gene>
    <name evidence="2" type="ORF">HHK36_024731</name>
</gene>
<dbReference type="EMBL" id="JABCRI010000018">
    <property type="protein sequence ID" value="KAF8390209.1"/>
    <property type="molecule type" value="Genomic_DNA"/>
</dbReference>
<proteinExistence type="predicted"/>
<feature type="domain" description="Reverse transcriptase zinc-binding" evidence="1">
    <location>
        <begin position="66"/>
        <end position="137"/>
    </location>
</feature>
<evidence type="ECO:0000259" key="1">
    <source>
        <dbReference type="Pfam" id="PF13966"/>
    </source>
</evidence>
<dbReference type="Pfam" id="PF13966">
    <property type="entry name" value="zf-RVT"/>
    <property type="match status" value="1"/>
</dbReference>
<dbReference type="Proteomes" id="UP000655225">
    <property type="component" value="Unassembled WGS sequence"/>
</dbReference>
<dbReference type="InterPro" id="IPR026960">
    <property type="entry name" value="RVT-Znf"/>
</dbReference>
<reference evidence="2 3" key="1">
    <citation type="submission" date="2020-04" db="EMBL/GenBank/DDBJ databases">
        <title>Plant Genome Project.</title>
        <authorList>
            <person name="Zhang R.-G."/>
        </authorList>
    </citation>
    <scope>NUCLEOTIDE SEQUENCE [LARGE SCALE GENOMIC DNA]</scope>
    <source>
        <strain evidence="2">YNK0</strain>
        <tissue evidence="2">Leaf</tissue>
    </source>
</reference>
<keyword evidence="3" id="KW-1185">Reference proteome</keyword>
<evidence type="ECO:0000313" key="3">
    <source>
        <dbReference type="Proteomes" id="UP000655225"/>
    </source>
</evidence>
<dbReference type="AlphaFoldDB" id="A0A834YJG4"/>
<dbReference type="OrthoDB" id="1938822at2759"/>
<sequence length="192" mass="21784">MWDLSRLSQVLTPLEVQVVRQIPLSSHPYADQILWHHTTNGKFTVRSAYHNLLALHPLGRANAPRSSSVMNPNGWLMLWRLPLPPKVSWFVWRCLQNAVAVNANIARKRIPIDPLCLFCGQRAESVVHLMVVCEVARVMIVQMMKSKKLLASQGGPLILSLEGKARKLLATVARLDIEDFLQKNVFLEMPTY</sequence>
<dbReference type="OMA" id="ICKSHEE"/>
<accession>A0A834YJG4</accession>
<protein>
    <recommendedName>
        <fullName evidence="1">Reverse transcriptase zinc-binding domain-containing protein</fullName>
    </recommendedName>
</protein>